<comment type="caution">
    <text evidence="1">The sequence shown here is derived from an EMBL/GenBank/DDBJ whole genome shotgun (WGS) entry which is preliminary data.</text>
</comment>
<name>A0A7C5HA02_9CHLB</name>
<proteinExistence type="predicted"/>
<organism evidence="1">
    <name type="scientific">Chlorobaculum parvum</name>
    <dbReference type="NCBI Taxonomy" id="274539"/>
    <lineage>
        <taxon>Bacteria</taxon>
        <taxon>Pseudomonadati</taxon>
        <taxon>Chlorobiota</taxon>
        <taxon>Chlorobiia</taxon>
        <taxon>Chlorobiales</taxon>
        <taxon>Chlorobiaceae</taxon>
        <taxon>Chlorobaculum</taxon>
    </lineage>
</organism>
<sequence>MLFYGKQIVMSREKALIGIRLAGLSEGTHEFEFNCMAADFRDPALLAAGFSQGVLVWVTVEKMEGEMIVTMKTRATADLTCDLCLAPLSSGLHGSYRIYYRYEQTNEAGQEHDEDCRIIDRNTQVLDLTEDVRETLLLSVPMKVACTDNPDCRVLHQEKSGEPGEDRKLDSDWQESLEKLKNKYC</sequence>
<dbReference type="Proteomes" id="UP000886059">
    <property type="component" value="Unassembled WGS sequence"/>
</dbReference>
<protein>
    <submittedName>
        <fullName evidence="1">DUF177 domain-containing protein</fullName>
    </submittedName>
</protein>
<dbReference type="EMBL" id="DRSK01000134">
    <property type="protein sequence ID" value="HHE07732.1"/>
    <property type="molecule type" value="Genomic_DNA"/>
</dbReference>
<reference evidence="1" key="1">
    <citation type="journal article" date="2020" name="mSystems">
        <title>Genome- and Community-Level Interaction Insights into Carbon Utilization and Element Cycling Functions of Hydrothermarchaeota in Hydrothermal Sediment.</title>
        <authorList>
            <person name="Zhou Z."/>
            <person name="Liu Y."/>
            <person name="Xu W."/>
            <person name="Pan J."/>
            <person name="Luo Z.H."/>
            <person name="Li M."/>
        </authorList>
    </citation>
    <scope>NUCLEOTIDE SEQUENCE [LARGE SCALE GENOMIC DNA]</scope>
    <source>
        <strain evidence="1">HyVt-628</strain>
    </source>
</reference>
<dbReference type="AlphaFoldDB" id="A0A7C5HA02"/>
<evidence type="ECO:0000313" key="1">
    <source>
        <dbReference type="EMBL" id="HHE07732.1"/>
    </source>
</evidence>
<dbReference type="Pfam" id="PF02620">
    <property type="entry name" value="YceD"/>
    <property type="match status" value="1"/>
</dbReference>
<dbReference type="InterPro" id="IPR003772">
    <property type="entry name" value="YceD"/>
</dbReference>
<gene>
    <name evidence="1" type="ORF">ENL01_02295</name>
</gene>
<accession>A0A7C5HA02</accession>